<gene>
    <name evidence="1" type="ORF">DK846_01775</name>
</gene>
<dbReference type="CDD" id="cd01659">
    <property type="entry name" value="TRX_superfamily"/>
    <property type="match status" value="1"/>
</dbReference>
<dbReference type="EMBL" id="QGMY01000002">
    <property type="protein sequence ID" value="PWR73918.1"/>
    <property type="molecule type" value="Genomic_DNA"/>
</dbReference>
<keyword evidence="2" id="KW-1185">Reference proteome</keyword>
<dbReference type="RefSeq" id="WP_109967198.1">
    <property type="nucleotide sequence ID" value="NZ_CP176093.1"/>
</dbReference>
<dbReference type="AlphaFoldDB" id="A0A2V2NBS3"/>
<protein>
    <recommendedName>
        <fullName evidence="3">Thioredoxin domain-containing protein</fullName>
    </recommendedName>
</protein>
<sequence>MSIHVKSYNFQTILLVLLAMVALSAFPVSATIFSENGSNVTESDLYNLTNSTTTVPGNITPAFFYDPNCGACGPAHEYIEAYVADHPGIDLQVVNLSSGQESNDRLNAYYTTYNREWMNIPVVFIGPMGLEGTDEVINNFDGLHSWYEGHKDPQTT</sequence>
<proteinExistence type="predicted"/>
<dbReference type="Proteomes" id="UP000245657">
    <property type="component" value="Unassembled WGS sequence"/>
</dbReference>
<dbReference type="OrthoDB" id="116608at2157"/>
<evidence type="ECO:0000313" key="1">
    <source>
        <dbReference type="EMBL" id="PWR73918.1"/>
    </source>
</evidence>
<name>A0A2V2NBS3_9EURY</name>
<dbReference type="InterPro" id="IPR036249">
    <property type="entry name" value="Thioredoxin-like_sf"/>
</dbReference>
<comment type="caution">
    <text evidence="1">The sequence shown here is derived from an EMBL/GenBank/DDBJ whole genome shotgun (WGS) entry which is preliminary data.</text>
</comment>
<dbReference type="GeneID" id="97549258"/>
<evidence type="ECO:0008006" key="3">
    <source>
        <dbReference type="Google" id="ProtNLM"/>
    </source>
</evidence>
<reference evidence="1 2" key="1">
    <citation type="submission" date="2018-05" db="EMBL/GenBank/DDBJ databases">
        <title>Draft genome of Methanospirillum lacunae Ki8-1.</title>
        <authorList>
            <person name="Dueholm M.S."/>
            <person name="Nielsen P.H."/>
            <person name="Bakmann L.F."/>
            <person name="Otzen D.E."/>
        </authorList>
    </citation>
    <scope>NUCLEOTIDE SEQUENCE [LARGE SCALE GENOMIC DNA]</scope>
    <source>
        <strain evidence="1 2">Ki8-1</strain>
    </source>
</reference>
<accession>A0A2V2NBS3</accession>
<evidence type="ECO:0000313" key="2">
    <source>
        <dbReference type="Proteomes" id="UP000245657"/>
    </source>
</evidence>
<dbReference type="SUPFAM" id="SSF52833">
    <property type="entry name" value="Thioredoxin-like"/>
    <property type="match status" value="1"/>
</dbReference>
<organism evidence="1 2">
    <name type="scientific">Methanospirillum lacunae</name>
    <dbReference type="NCBI Taxonomy" id="668570"/>
    <lineage>
        <taxon>Archaea</taxon>
        <taxon>Methanobacteriati</taxon>
        <taxon>Methanobacteriota</taxon>
        <taxon>Stenosarchaea group</taxon>
        <taxon>Methanomicrobia</taxon>
        <taxon>Methanomicrobiales</taxon>
        <taxon>Methanospirillaceae</taxon>
        <taxon>Methanospirillum</taxon>
    </lineage>
</organism>